<sequence>MLINELGDGVERTFNKFGEDTQLGGVVGMPEHHAVIQRVLDRLEKWVDRNLMKFNKDKCKVLHLGRNNSMHQYLFGADQLESSLTEKALGVPVDTKLTMINVPLQQRRPTAFQVALGEALPADQGR</sequence>
<reference evidence="2" key="2">
    <citation type="submission" date="2017-12" db="EMBL/GenBank/DDBJ databases">
        <title>Genome sequence of the Bar-tailed Godwit (Limosa lapponica baueri).</title>
        <authorList>
            <person name="Lima N.C.B."/>
            <person name="Parody-Merino A.M."/>
            <person name="Battley P.F."/>
            <person name="Fidler A.E."/>
            <person name="Prosdocimi F."/>
        </authorList>
    </citation>
    <scope>NUCLEOTIDE SEQUENCE [LARGE SCALE GENOMIC DNA]</scope>
</reference>
<keyword evidence="1" id="KW-0548">Nucleotidyltransferase</keyword>
<keyword evidence="2" id="KW-1185">Reference proteome</keyword>
<dbReference type="Proteomes" id="UP000233556">
    <property type="component" value="Unassembled WGS sequence"/>
</dbReference>
<evidence type="ECO:0000313" key="2">
    <source>
        <dbReference type="Proteomes" id="UP000233556"/>
    </source>
</evidence>
<organism evidence="1 2">
    <name type="scientific">Limosa lapponica baueri</name>
    <dbReference type="NCBI Taxonomy" id="1758121"/>
    <lineage>
        <taxon>Eukaryota</taxon>
        <taxon>Metazoa</taxon>
        <taxon>Chordata</taxon>
        <taxon>Craniata</taxon>
        <taxon>Vertebrata</taxon>
        <taxon>Euteleostomi</taxon>
        <taxon>Archelosauria</taxon>
        <taxon>Archosauria</taxon>
        <taxon>Dinosauria</taxon>
        <taxon>Saurischia</taxon>
        <taxon>Theropoda</taxon>
        <taxon>Coelurosauria</taxon>
        <taxon>Aves</taxon>
        <taxon>Neognathae</taxon>
        <taxon>Neoaves</taxon>
        <taxon>Charadriiformes</taxon>
        <taxon>Scolopacidae</taxon>
        <taxon>Limosa</taxon>
    </lineage>
</organism>
<dbReference type="PANTHER" id="PTHR33332">
    <property type="entry name" value="REVERSE TRANSCRIPTASE DOMAIN-CONTAINING PROTEIN"/>
    <property type="match status" value="1"/>
</dbReference>
<dbReference type="EMBL" id="KZ520563">
    <property type="protein sequence ID" value="PKU28444.1"/>
    <property type="molecule type" value="Genomic_DNA"/>
</dbReference>
<keyword evidence="1" id="KW-0695">RNA-directed DNA polymerase</keyword>
<dbReference type="OrthoDB" id="9400475at2759"/>
<dbReference type="AlphaFoldDB" id="A0A2I0T3R6"/>
<reference evidence="2" key="1">
    <citation type="submission" date="2017-11" db="EMBL/GenBank/DDBJ databases">
        <authorList>
            <person name="Lima N.C."/>
            <person name="Parody-Merino A.M."/>
            <person name="Battley P.F."/>
            <person name="Fidler A.E."/>
            <person name="Prosdocimi F."/>
        </authorList>
    </citation>
    <scope>NUCLEOTIDE SEQUENCE [LARGE SCALE GENOMIC DNA]</scope>
</reference>
<accession>A0A2I0T3R6</accession>
<protein>
    <submittedName>
        <fullName evidence="1">Rna-directed dna polymerase from mobile element jockey-like</fullName>
    </submittedName>
</protein>
<proteinExistence type="predicted"/>
<name>A0A2I0T3R6_LIMLA</name>
<gene>
    <name evidence="1" type="ORF">llap_21252</name>
</gene>
<dbReference type="GO" id="GO:0003964">
    <property type="term" value="F:RNA-directed DNA polymerase activity"/>
    <property type="evidence" value="ECO:0007669"/>
    <property type="project" value="UniProtKB-KW"/>
</dbReference>
<evidence type="ECO:0000313" key="1">
    <source>
        <dbReference type="EMBL" id="PKU28444.1"/>
    </source>
</evidence>
<keyword evidence="1" id="KW-0808">Transferase</keyword>